<reference evidence="13 14" key="1">
    <citation type="journal article" date="2015" name="Nat. Commun.">
        <title>Outbred genome sequencing and CRISPR/Cas9 gene editing in butterflies.</title>
        <authorList>
            <person name="Li X."/>
            <person name="Fan D."/>
            <person name="Zhang W."/>
            <person name="Liu G."/>
            <person name="Zhang L."/>
            <person name="Zhao L."/>
            <person name="Fang X."/>
            <person name="Chen L."/>
            <person name="Dong Y."/>
            <person name="Chen Y."/>
            <person name="Ding Y."/>
            <person name="Zhao R."/>
            <person name="Feng M."/>
            <person name="Zhu Y."/>
            <person name="Feng Y."/>
            <person name="Jiang X."/>
            <person name="Zhu D."/>
            <person name="Xiang H."/>
            <person name="Feng X."/>
            <person name="Li S."/>
            <person name="Wang J."/>
            <person name="Zhang G."/>
            <person name="Kronforst M.R."/>
            <person name="Wang W."/>
        </authorList>
    </citation>
    <scope>NUCLEOTIDE SEQUENCE [LARGE SCALE GENOMIC DNA]</scope>
    <source>
        <strain evidence="13">Ya'a_city_454_Pm</strain>
        <tissue evidence="13">Whole body</tissue>
    </source>
</reference>
<dbReference type="SUPFAM" id="SSF52540">
    <property type="entry name" value="P-loop containing nucleoside triphosphate hydrolases"/>
    <property type="match status" value="2"/>
</dbReference>
<feature type="compositionally biased region" description="Basic and acidic residues" evidence="11">
    <location>
        <begin position="283"/>
        <end position="306"/>
    </location>
</feature>
<dbReference type="InParanoid" id="A0A194QX81"/>
<comment type="caution">
    <text evidence="8">Lacks conserved residue(s) required for the propagation of feature annotation.</text>
</comment>
<dbReference type="Gene3D" id="3.40.850.10">
    <property type="entry name" value="Kinesin motor domain"/>
    <property type="match status" value="2"/>
</dbReference>
<evidence type="ECO:0000256" key="7">
    <source>
        <dbReference type="ARBA" id="ARBA00023212"/>
    </source>
</evidence>
<evidence type="ECO:0000313" key="14">
    <source>
        <dbReference type="Proteomes" id="UP000053240"/>
    </source>
</evidence>
<dbReference type="GO" id="GO:0005524">
    <property type="term" value="F:ATP binding"/>
    <property type="evidence" value="ECO:0007669"/>
    <property type="project" value="UniProtKB-KW"/>
</dbReference>
<evidence type="ECO:0000256" key="4">
    <source>
        <dbReference type="ARBA" id="ARBA00022840"/>
    </source>
</evidence>
<dbReference type="InterPro" id="IPR019821">
    <property type="entry name" value="Kinesin_motor_CS"/>
</dbReference>
<evidence type="ECO:0000256" key="10">
    <source>
        <dbReference type="SAM" id="Coils"/>
    </source>
</evidence>
<evidence type="ECO:0000256" key="5">
    <source>
        <dbReference type="ARBA" id="ARBA00023054"/>
    </source>
</evidence>
<feature type="compositionally biased region" description="Low complexity" evidence="11">
    <location>
        <begin position="566"/>
        <end position="581"/>
    </location>
</feature>
<organism evidence="13 14">
    <name type="scientific">Papilio machaon</name>
    <name type="common">Old World swallowtail butterfly</name>
    <dbReference type="NCBI Taxonomy" id="76193"/>
    <lineage>
        <taxon>Eukaryota</taxon>
        <taxon>Metazoa</taxon>
        <taxon>Ecdysozoa</taxon>
        <taxon>Arthropoda</taxon>
        <taxon>Hexapoda</taxon>
        <taxon>Insecta</taxon>
        <taxon>Pterygota</taxon>
        <taxon>Neoptera</taxon>
        <taxon>Endopterygota</taxon>
        <taxon>Lepidoptera</taxon>
        <taxon>Glossata</taxon>
        <taxon>Ditrysia</taxon>
        <taxon>Papilionoidea</taxon>
        <taxon>Papilionidae</taxon>
        <taxon>Papilioninae</taxon>
        <taxon>Papilio</taxon>
    </lineage>
</organism>
<dbReference type="SMART" id="SM00129">
    <property type="entry name" value="KISc"/>
    <property type="match status" value="1"/>
</dbReference>
<dbReference type="GO" id="GO:0005874">
    <property type="term" value="C:microtubule"/>
    <property type="evidence" value="ECO:0007669"/>
    <property type="project" value="UniProtKB-KW"/>
</dbReference>
<dbReference type="GO" id="GO:0008017">
    <property type="term" value="F:microtubule binding"/>
    <property type="evidence" value="ECO:0007669"/>
    <property type="project" value="InterPro"/>
</dbReference>
<gene>
    <name evidence="13" type="ORF">RR48_12920</name>
</gene>
<evidence type="ECO:0000256" key="3">
    <source>
        <dbReference type="ARBA" id="ARBA00022741"/>
    </source>
</evidence>
<keyword evidence="7" id="KW-0206">Cytoskeleton</keyword>
<dbReference type="PANTHER" id="PTHR47968">
    <property type="entry name" value="CENTROMERE PROTEIN E"/>
    <property type="match status" value="1"/>
</dbReference>
<dbReference type="InterPro" id="IPR027417">
    <property type="entry name" value="P-loop_NTPase"/>
</dbReference>
<keyword evidence="5 10" id="KW-0175">Coiled coil</keyword>
<dbReference type="GO" id="GO:0007018">
    <property type="term" value="P:microtubule-based movement"/>
    <property type="evidence" value="ECO:0007669"/>
    <property type="project" value="InterPro"/>
</dbReference>
<comment type="similarity">
    <text evidence="8 9">Belongs to the TRAFAC class myosin-kinesin ATPase superfamily. Kinesin family.</text>
</comment>
<keyword evidence="4 9" id="KW-0067">ATP-binding</keyword>
<dbReference type="FunCoup" id="A0A194QX81">
    <property type="interactions" value="4"/>
</dbReference>
<feature type="region of interest" description="Disordered" evidence="11">
    <location>
        <begin position="283"/>
        <end position="311"/>
    </location>
</feature>
<dbReference type="InterPro" id="IPR036961">
    <property type="entry name" value="Kinesin_motor_dom_sf"/>
</dbReference>
<feature type="region of interest" description="Disordered" evidence="11">
    <location>
        <begin position="56"/>
        <end position="75"/>
    </location>
</feature>
<keyword evidence="6 9" id="KW-0505">Motor protein</keyword>
<feature type="region of interest" description="Disordered" evidence="11">
    <location>
        <begin position="566"/>
        <end position="614"/>
    </location>
</feature>
<name>A0A194QX81_PAPMA</name>
<keyword evidence="2 9" id="KW-0493">Microtubule</keyword>
<feature type="coiled-coil region" evidence="10">
    <location>
        <begin position="413"/>
        <end position="447"/>
    </location>
</feature>
<dbReference type="Proteomes" id="UP000053240">
    <property type="component" value="Unassembled WGS sequence"/>
</dbReference>
<dbReference type="GO" id="GO:0003777">
    <property type="term" value="F:microtubule motor activity"/>
    <property type="evidence" value="ECO:0007669"/>
    <property type="project" value="InterPro"/>
</dbReference>
<dbReference type="PROSITE" id="PS00411">
    <property type="entry name" value="KINESIN_MOTOR_1"/>
    <property type="match status" value="2"/>
</dbReference>
<evidence type="ECO:0000256" key="1">
    <source>
        <dbReference type="ARBA" id="ARBA00004245"/>
    </source>
</evidence>
<comment type="subcellular location">
    <subcellularLocation>
        <location evidence="1">Cytoplasm</location>
        <location evidence="1">Cytoskeleton</location>
    </subcellularLocation>
</comment>
<dbReference type="STRING" id="76193.A0A194QX81"/>
<evidence type="ECO:0000256" key="8">
    <source>
        <dbReference type="PROSITE-ProRule" id="PRU00283"/>
    </source>
</evidence>
<evidence type="ECO:0000256" key="2">
    <source>
        <dbReference type="ARBA" id="ARBA00022701"/>
    </source>
</evidence>
<evidence type="ECO:0000259" key="12">
    <source>
        <dbReference type="PROSITE" id="PS50067"/>
    </source>
</evidence>
<dbReference type="PROSITE" id="PS50067">
    <property type="entry name" value="KINESIN_MOTOR_2"/>
    <property type="match status" value="1"/>
</dbReference>
<dbReference type="InterPro" id="IPR027640">
    <property type="entry name" value="Kinesin-like_fam"/>
</dbReference>
<protein>
    <recommendedName>
        <fullName evidence="9">Kinesin-like protein</fullName>
    </recommendedName>
</protein>
<evidence type="ECO:0000256" key="11">
    <source>
        <dbReference type="SAM" id="MobiDB-lite"/>
    </source>
</evidence>
<dbReference type="PANTHER" id="PTHR47968:SF13">
    <property type="entry name" value="KINESIN-LIKE PROTEIN KIF19 ISOFORM X1"/>
    <property type="match status" value="1"/>
</dbReference>
<evidence type="ECO:0000256" key="9">
    <source>
        <dbReference type="RuleBase" id="RU000394"/>
    </source>
</evidence>
<keyword evidence="7" id="KW-0963">Cytoplasm</keyword>
<proteinExistence type="inferred from homology"/>
<evidence type="ECO:0000313" key="13">
    <source>
        <dbReference type="EMBL" id="KPJ08181.1"/>
    </source>
</evidence>
<keyword evidence="3 9" id="KW-0547">Nucleotide-binding</keyword>
<sequence>MSYIEIYNENIRDLLNPGAGPLELRDEGGNGAPVVAGLSEVRALGAAHVAELLTRGDRARTAEPTHANQHSSRGHALLSVSVSKKVEGGIQRGRLFLIDLAGSERAGLRSRRLEGAHINRSLLALGNCIMALSGGASVSVSKKVEGGIQRGRLFLIDLAGSERAGLRSRRLEGAHINRSLLALGNCIMALSGGARYVNYRDSKLTRLLREVLGGRCRTVMVAHAAAGGAHRDTTRSTLHYAQRAATITNRVEREIVETPMHLSQYRTVINELREEIARLKFKMKDDRSSRSKEEQKTDGNEVKDEEPANASHLKSLREAIVSTFKQQMRLRRRLMELDSHLLGLALDAERQHAAISHWEARFNRLYKPVSIGARLSTQQSYRGGTGASVSSSVSSVGERAEAEVAVEQAWAELAAVEREQEAARSERARVERQLEQVRLRGAQLEQELPAHIGNGPEREVLALVCRVHELEADKLALQGERAARAHDLRRRDLALQRRDAQRRLTDEIITRQRRALEEVGVGIQPELAQLYELYQQEIHASTYTETNDIYTPPYLLPPISASSMSELGWSGSSSGSARGSSSGSGGTIALEARLPRLAPTPRPRTKYSNASASTLKRYASDDSLVIAAPRRSEAAP</sequence>
<feature type="domain" description="Kinesin motor" evidence="12">
    <location>
        <begin position="1"/>
        <end position="247"/>
    </location>
</feature>
<keyword evidence="14" id="KW-1185">Reference proteome</keyword>
<dbReference type="InterPro" id="IPR001752">
    <property type="entry name" value="Kinesin_motor_dom"/>
</dbReference>
<dbReference type="AlphaFoldDB" id="A0A194QX81"/>
<dbReference type="Pfam" id="PF00225">
    <property type="entry name" value="Kinesin"/>
    <property type="match status" value="2"/>
</dbReference>
<evidence type="ECO:0000256" key="6">
    <source>
        <dbReference type="ARBA" id="ARBA00023175"/>
    </source>
</evidence>
<accession>A0A194QX81</accession>
<dbReference type="PRINTS" id="PR00380">
    <property type="entry name" value="KINESINHEAVY"/>
</dbReference>
<dbReference type="EMBL" id="KQ461155">
    <property type="protein sequence ID" value="KPJ08181.1"/>
    <property type="molecule type" value="Genomic_DNA"/>
</dbReference>